<feature type="domain" description="RNase T2-like C-terminal" evidence="2">
    <location>
        <begin position="28"/>
        <end position="106"/>
    </location>
</feature>
<dbReference type="AlphaFoldDB" id="A0AAN6VHU5"/>
<organism evidence="3 4">
    <name type="scientific">Chaetomidium leptoderma</name>
    <dbReference type="NCBI Taxonomy" id="669021"/>
    <lineage>
        <taxon>Eukaryota</taxon>
        <taxon>Fungi</taxon>
        <taxon>Dikarya</taxon>
        <taxon>Ascomycota</taxon>
        <taxon>Pezizomycotina</taxon>
        <taxon>Sordariomycetes</taxon>
        <taxon>Sordariomycetidae</taxon>
        <taxon>Sordariales</taxon>
        <taxon>Chaetomiaceae</taxon>
        <taxon>Chaetomidium</taxon>
    </lineage>
</organism>
<feature type="chain" id="PRO_5042928242" description="RNase T2-like C-terminal domain-containing protein" evidence="1">
    <location>
        <begin position="26"/>
        <end position="167"/>
    </location>
</feature>
<gene>
    <name evidence="3" type="ORF">C8A00DRAFT_45018</name>
</gene>
<evidence type="ECO:0000313" key="3">
    <source>
        <dbReference type="EMBL" id="KAK4151832.1"/>
    </source>
</evidence>
<evidence type="ECO:0000259" key="2">
    <source>
        <dbReference type="Pfam" id="PF25488"/>
    </source>
</evidence>
<comment type="caution">
    <text evidence="3">The sequence shown here is derived from an EMBL/GenBank/DDBJ whole genome shotgun (WGS) entry which is preliminary data.</text>
</comment>
<dbReference type="Pfam" id="PF25488">
    <property type="entry name" value="RNaseT2L_C"/>
    <property type="match status" value="1"/>
</dbReference>
<name>A0AAN6VHU5_9PEZI</name>
<sequence length="167" mass="17650">MHLSPAISLTLASLAAGAAMPSTSSSQTFTGTGQLRTRWNEGDHADLGCLTNTGLWTANNKLCGTFTSTQLGGSSLPVFSLATPAGPCKIYGAQFTCGQGNEAVAFGLWPWPNSIPGVDCLRWGQYGLMASSGRNPPNVEDPPQEIHLVSYIETGKYVWLTWGSLSP</sequence>
<keyword evidence="1" id="KW-0732">Signal</keyword>
<reference evidence="3" key="2">
    <citation type="submission" date="2023-05" db="EMBL/GenBank/DDBJ databases">
        <authorList>
            <consortium name="Lawrence Berkeley National Laboratory"/>
            <person name="Steindorff A."/>
            <person name="Hensen N."/>
            <person name="Bonometti L."/>
            <person name="Westerberg I."/>
            <person name="Brannstrom I.O."/>
            <person name="Guillou S."/>
            <person name="Cros-Aarteil S."/>
            <person name="Calhoun S."/>
            <person name="Haridas S."/>
            <person name="Kuo A."/>
            <person name="Mondo S."/>
            <person name="Pangilinan J."/>
            <person name="Riley R."/>
            <person name="Labutti K."/>
            <person name="Andreopoulos B."/>
            <person name="Lipzen A."/>
            <person name="Chen C."/>
            <person name="Yanf M."/>
            <person name="Daum C."/>
            <person name="Ng V."/>
            <person name="Clum A."/>
            <person name="Ohm R."/>
            <person name="Martin F."/>
            <person name="Silar P."/>
            <person name="Natvig D."/>
            <person name="Lalanne C."/>
            <person name="Gautier V."/>
            <person name="Ament-Velasquez S.L."/>
            <person name="Kruys A."/>
            <person name="Hutchinson M.I."/>
            <person name="Powell A.J."/>
            <person name="Barry K."/>
            <person name="Miller A.N."/>
            <person name="Grigoriev I.V."/>
            <person name="Debuchy R."/>
            <person name="Gladieux P."/>
            <person name="Thoren M.H."/>
            <person name="Johannesson H."/>
        </authorList>
    </citation>
    <scope>NUCLEOTIDE SEQUENCE</scope>
    <source>
        <strain evidence="3">CBS 538.74</strain>
    </source>
</reference>
<protein>
    <recommendedName>
        <fullName evidence="2">RNase T2-like C-terminal domain-containing protein</fullName>
    </recommendedName>
</protein>
<dbReference type="Proteomes" id="UP001302745">
    <property type="component" value="Unassembled WGS sequence"/>
</dbReference>
<evidence type="ECO:0000313" key="4">
    <source>
        <dbReference type="Proteomes" id="UP001302745"/>
    </source>
</evidence>
<keyword evidence="4" id="KW-1185">Reference proteome</keyword>
<dbReference type="InterPro" id="IPR057328">
    <property type="entry name" value="RNaseT2L_C"/>
</dbReference>
<accession>A0AAN6VHU5</accession>
<feature type="signal peptide" evidence="1">
    <location>
        <begin position="1"/>
        <end position="25"/>
    </location>
</feature>
<reference evidence="3" key="1">
    <citation type="journal article" date="2023" name="Mol. Phylogenet. Evol.">
        <title>Genome-scale phylogeny and comparative genomics of the fungal order Sordariales.</title>
        <authorList>
            <person name="Hensen N."/>
            <person name="Bonometti L."/>
            <person name="Westerberg I."/>
            <person name="Brannstrom I.O."/>
            <person name="Guillou S."/>
            <person name="Cros-Aarteil S."/>
            <person name="Calhoun S."/>
            <person name="Haridas S."/>
            <person name="Kuo A."/>
            <person name="Mondo S."/>
            <person name="Pangilinan J."/>
            <person name="Riley R."/>
            <person name="LaButti K."/>
            <person name="Andreopoulos B."/>
            <person name="Lipzen A."/>
            <person name="Chen C."/>
            <person name="Yan M."/>
            <person name="Daum C."/>
            <person name="Ng V."/>
            <person name="Clum A."/>
            <person name="Steindorff A."/>
            <person name="Ohm R.A."/>
            <person name="Martin F."/>
            <person name="Silar P."/>
            <person name="Natvig D.O."/>
            <person name="Lalanne C."/>
            <person name="Gautier V."/>
            <person name="Ament-Velasquez S.L."/>
            <person name="Kruys A."/>
            <person name="Hutchinson M.I."/>
            <person name="Powell A.J."/>
            <person name="Barry K."/>
            <person name="Miller A.N."/>
            <person name="Grigoriev I.V."/>
            <person name="Debuchy R."/>
            <person name="Gladieux P."/>
            <person name="Hiltunen Thoren M."/>
            <person name="Johannesson H."/>
        </authorList>
    </citation>
    <scope>NUCLEOTIDE SEQUENCE</scope>
    <source>
        <strain evidence="3">CBS 538.74</strain>
    </source>
</reference>
<dbReference type="EMBL" id="MU856998">
    <property type="protein sequence ID" value="KAK4151832.1"/>
    <property type="molecule type" value="Genomic_DNA"/>
</dbReference>
<evidence type="ECO:0000256" key="1">
    <source>
        <dbReference type="SAM" id="SignalP"/>
    </source>
</evidence>
<proteinExistence type="predicted"/>